<dbReference type="AlphaFoldDB" id="A0A3R7M553"/>
<dbReference type="EMBL" id="QCYY01002057">
    <property type="protein sequence ID" value="ROT73166.1"/>
    <property type="molecule type" value="Genomic_DNA"/>
</dbReference>
<accession>A0A3R7M553</accession>
<evidence type="ECO:0000313" key="2">
    <source>
        <dbReference type="EMBL" id="ROT73166.1"/>
    </source>
</evidence>
<evidence type="ECO:0000256" key="1">
    <source>
        <dbReference type="SAM" id="MobiDB-lite"/>
    </source>
</evidence>
<proteinExistence type="predicted"/>
<dbReference type="OrthoDB" id="6377675at2759"/>
<evidence type="ECO:0000313" key="3">
    <source>
        <dbReference type="Proteomes" id="UP000283509"/>
    </source>
</evidence>
<sequence length="363" mass="39906">MPRRKCKYRWLPMVIVYTAETWHHRIALEVVLVKVEYLHAGRWLWVHHLPNSPCIPLCPKHILAERRPKIPSTRALLNPRSPSPSRPAVPLPPAASPPGQGRSKVGRTLPTPAVGGRSSPGHSRLAVSSAHKPGTLRTMWKEVLLVGFASVVLQAPQAQSAAESVPFPGYLPGENVRAKAPEGDGGPNDIYAHLPVRRPELDDDQVVIYPHSLVFEYGQDPEHHIYEVHSAKELANLAHSKHDKHGKHAHDHHHHDKGTKEAAAKGTPKNLKPAPPRGSHEQNPELPILSFRHVPISSSAGVILRYPSPVLECDALTMPFARNSILAQTPYPRLPPSACHIVTPSLPSQVLYPRVLPLTPSNG</sequence>
<name>A0A3R7M553_PENVA</name>
<feature type="region of interest" description="Disordered" evidence="1">
    <location>
        <begin position="73"/>
        <end position="131"/>
    </location>
</feature>
<gene>
    <name evidence="2" type="ORF">C7M84_008394</name>
</gene>
<feature type="region of interest" description="Disordered" evidence="1">
    <location>
        <begin position="240"/>
        <end position="284"/>
    </location>
</feature>
<comment type="caution">
    <text evidence="2">The sequence shown here is derived from an EMBL/GenBank/DDBJ whole genome shotgun (WGS) entry which is preliminary data.</text>
</comment>
<organism evidence="2 3">
    <name type="scientific">Penaeus vannamei</name>
    <name type="common">Whiteleg shrimp</name>
    <name type="synonym">Litopenaeus vannamei</name>
    <dbReference type="NCBI Taxonomy" id="6689"/>
    <lineage>
        <taxon>Eukaryota</taxon>
        <taxon>Metazoa</taxon>
        <taxon>Ecdysozoa</taxon>
        <taxon>Arthropoda</taxon>
        <taxon>Crustacea</taxon>
        <taxon>Multicrustacea</taxon>
        <taxon>Malacostraca</taxon>
        <taxon>Eumalacostraca</taxon>
        <taxon>Eucarida</taxon>
        <taxon>Decapoda</taxon>
        <taxon>Dendrobranchiata</taxon>
        <taxon>Penaeoidea</taxon>
        <taxon>Penaeidae</taxon>
        <taxon>Penaeus</taxon>
    </lineage>
</organism>
<feature type="compositionally biased region" description="Basic residues" evidence="1">
    <location>
        <begin position="240"/>
        <end position="257"/>
    </location>
</feature>
<reference evidence="2 3" key="1">
    <citation type="submission" date="2018-04" db="EMBL/GenBank/DDBJ databases">
        <authorList>
            <person name="Zhang X."/>
            <person name="Yuan J."/>
            <person name="Li F."/>
            <person name="Xiang J."/>
        </authorList>
    </citation>
    <scope>NUCLEOTIDE SEQUENCE [LARGE SCALE GENOMIC DNA]</scope>
    <source>
        <tissue evidence="2">Muscle</tissue>
    </source>
</reference>
<feature type="compositionally biased region" description="Pro residues" evidence="1">
    <location>
        <begin position="81"/>
        <end position="96"/>
    </location>
</feature>
<keyword evidence="3" id="KW-1185">Reference proteome</keyword>
<protein>
    <submittedName>
        <fullName evidence="2">Uncharacterized protein</fullName>
    </submittedName>
</protein>
<dbReference type="Proteomes" id="UP000283509">
    <property type="component" value="Unassembled WGS sequence"/>
</dbReference>
<reference evidence="2 3" key="2">
    <citation type="submission" date="2019-01" db="EMBL/GenBank/DDBJ databases">
        <title>The decoding of complex shrimp genome reveals the adaptation for benthos swimmer, frequently molting mechanism and breeding impact on genome.</title>
        <authorList>
            <person name="Sun Y."/>
            <person name="Gao Y."/>
            <person name="Yu Y."/>
        </authorList>
    </citation>
    <scope>NUCLEOTIDE SEQUENCE [LARGE SCALE GENOMIC DNA]</scope>
    <source>
        <tissue evidence="2">Muscle</tissue>
    </source>
</reference>